<evidence type="ECO:0000313" key="2">
    <source>
        <dbReference type="Proteomes" id="UP001303587"/>
    </source>
</evidence>
<dbReference type="EMBL" id="CP131060">
    <property type="protein sequence ID" value="WNY24942.1"/>
    <property type="molecule type" value="Genomic_DNA"/>
</dbReference>
<gene>
    <name evidence="1" type="ORF">MsAc7_04710</name>
</gene>
<dbReference type="Proteomes" id="UP001303587">
    <property type="component" value="Chromosome"/>
</dbReference>
<dbReference type="RefSeq" id="WP_338103000.1">
    <property type="nucleotide sequence ID" value="NZ_CP131060.1"/>
</dbReference>
<name>A0AA96V1X9_9EURY</name>
<proteinExistence type="predicted"/>
<keyword evidence="2" id="KW-1185">Reference proteome</keyword>
<protein>
    <submittedName>
        <fullName evidence="1">Uncharacterized protein</fullName>
    </submittedName>
</protein>
<reference evidence="1 2" key="1">
    <citation type="submission" date="2023-07" db="EMBL/GenBank/DDBJ databases">
        <title>Closed genoem sequence of Methanosarcinaceae archaeon Ac7.</title>
        <authorList>
            <person name="Poehlein A."/>
            <person name="Protasov E."/>
            <person name="Platt K."/>
            <person name="Reeh H."/>
            <person name="Daniel R."/>
            <person name="Brune A."/>
        </authorList>
    </citation>
    <scope>NUCLEOTIDE SEQUENCE [LARGE SCALE GENOMIC DNA]</scope>
    <source>
        <strain evidence="1 2">Ac7</strain>
    </source>
</reference>
<dbReference type="GeneID" id="89229590"/>
<accession>A0AA96V1X9</accession>
<evidence type="ECO:0000313" key="1">
    <source>
        <dbReference type="EMBL" id="WNY24942.1"/>
    </source>
</evidence>
<sequence length="60" mass="6788">MFDDADKYELANSLKEDLRLFLESVCVEGIGIAGLFKEMGLQSGITLEIFEEHFQKTFGL</sequence>
<organism evidence="1 2">
    <name type="scientific">Methanolapillus millepedarum</name>
    <dbReference type="NCBI Taxonomy" id="3028296"/>
    <lineage>
        <taxon>Archaea</taxon>
        <taxon>Methanobacteriati</taxon>
        <taxon>Methanobacteriota</taxon>
        <taxon>Stenosarchaea group</taxon>
        <taxon>Methanomicrobia</taxon>
        <taxon>Methanosarcinales</taxon>
        <taxon>Methanosarcinaceae</taxon>
        <taxon>Methanolapillus</taxon>
    </lineage>
</organism>
<dbReference type="AlphaFoldDB" id="A0AA96V1X9"/>